<accession>A0A1V8T8D5</accession>
<dbReference type="Proteomes" id="UP000192596">
    <property type="component" value="Unassembled WGS sequence"/>
</dbReference>
<gene>
    <name evidence="2" type="ORF">B0A48_07364</name>
</gene>
<proteinExistence type="predicted"/>
<evidence type="ECO:0000313" key="2">
    <source>
        <dbReference type="EMBL" id="OQO07667.1"/>
    </source>
</evidence>
<reference evidence="3" key="1">
    <citation type="submission" date="2017-03" db="EMBL/GenBank/DDBJ databases">
        <title>Genomes of endolithic fungi from Antarctica.</title>
        <authorList>
            <person name="Coleine C."/>
            <person name="Masonjones S."/>
            <person name="Stajich J.E."/>
        </authorList>
    </citation>
    <scope>NUCLEOTIDE SEQUENCE [LARGE SCALE GENOMIC DNA]</scope>
    <source>
        <strain evidence="3">CCFEE 5527</strain>
    </source>
</reference>
<feature type="region of interest" description="Disordered" evidence="1">
    <location>
        <begin position="72"/>
        <end position="95"/>
    </location>
</feature>
<evidence type="ECO:0000256" key="1">
    <source>
        <dbReference type="SAM" id="MobiDB-lite"/>
    </source>
</evidence>
<feature type="compositionally biased region" description="Acidic residues" evidence="1">
    <location>
        <begin position="180"/>
        <end position="202"/>
    </location>
</feature>
<dbReference type="InParanoid" id="A0A1V8T8D5"/>
<feature type="compositionally biased region" description="Polar residues" evidence="1">
    <location>
        <begin position="78"/>
        <end position="89"/>
    </location>
</feature>
<keyword evidence="3" id="KW-1185">Reference proteome</keyword>
<evidence type="ECO:0000313" key="3">
    <source>
        <dbReference type="Proteomes" id="UP000192596"/>
    </source>
</evidence>
<dbReference type="EMBL" id="NAJO01000014">
    <property type="protein sequence ID" value="OQO07667.1"/>
    <property type="molecule type" value="Genomic_DNA"/>
</dbReference>
<feature type="compositionally biased region" description="Basic and acidic residues" evidence="1">
    <location>
        <begin position="155"/>
        <end position="167"/>
    </location>
</feature>
<comment type="caution">
    <text evidence="2">The sequence shown here is derived from an EMBL/GenBank/DDBJ whole genome shotgun (WGS) entry which is preliminary data.</text>
</comment>
<protein>
    <submittedName>
        <fullName evidence="2">Uncharacterized protein</fullName>
    </submittedName>
</protein>
<name>A0A1V8T8D5_9PEZI</name>
<feature type="region of interest" description="Disordered" evidence="1">
    <location>
        <begin position="125"/>
        <end position="202"/>
    </location>
</feature>
<organism evidence="2 3">
    <name type="scientific">Cryoendolithus antarcticus</name>
    <dbReference type="NCBI Taxonomy" id="1507870"/>
    <lineage>
        <taxon>Eukaryota</taxon>
        <taxon>Fungi</taxon>
        <taxon>Dikarya</taxon>
        <taxon>Ascomycota</taxon>
        <taxon>Pezizomycotina</taxon>
        <taxon>Dothideomycetes</taxon>
        <taxon>Dothideomycetidae</taxon>
        <taxon>Cladosporiales</taxon>
        <taxon>Cladosporiaceae</taxon>
        <taxon>Cryoendolithus</taxon>
    </lineage>
</organism>
<dbReference type="AlphaFoldDB" id="A0A1V8T8D5"/>
<sequence>MPPPIRHQCPHSGDANACSHCILRQTGTGFTDDTTRTSFNIFIRNAALQVFNTPATGYQGVIAARPGLGNDVAGRQAETPQSASTSHGPFSNEPWYRSIADPVAANGHTTQSSDVRQGPVEGLRAGTTTLASDPGNRPRPHVDGSRRAAQSGTASREDTTNISRDTEGLVNGHSRHASETEDGEDSSEDESGEDEESDEQRR</sequence>